<proteinExistence type="predicted"/>
<dbReference type="SUPFAM" id="SSF53756">
    <property type="entry name" value="UDP-Glycosyltransferase/glycogen phosphorylase"/>
    <property type="match status" value="1"/>
</dbReference>
<protein>
    <submittedName>
        <fullName evidence="1">Uncharacterized protein</fullName>
    </submittedName>
</protein>
<reference evidence="1 2" key="1">
    <citation type="journal article" date="2018" name="Front. Microbiol.">
        <title>Novel Insights Into Bacterial Dimethylsulfoniopropionate Catabolism in the East China Sea.</title>
        <authorList>
            <person name="Liu J."/>
            <person name="Liu J."/>
            <person name="Zhang S.H."/>
            <person name="Liang J."/>
            <person name="Lin H."/>
            <person name="Song D."/>
            <person name="Yang G.P."/>
            <person name="Todd J.D."/>
            <person name="Zhang X.H."/>
        </authorList>
    </citation>
    <scope>NUCLEOTIDE SEQUENCE [LARGE SCALE GENOMIC DNA]</scope>
    <source>
        <strain evidence="1 2">ZYFD042</strain>
    </source>
</reference>
<accession>A0A3S3M0P6</accession>
<comment type="caution">
    <text evidence="1">The sequence shown here is derived from an EMBL/GenBank/DDBJ whole genome shotgun (WGS) entry which is preliminary data.</text>
</comment>
<evidence type="ECO:0000313" key="1">
    <source>
        <dbReference type="EMBL" id="RWR23377.1"/>
    </source>
</evidence>
<dbReference type="OrthoDB" id="9809594at2"/>
<dbReference type="AlphaFoldDB" id="A0A3S3M0P6"/>
<gene>
    <name evidence="1" type="ORF">D8Y23_00285</name>
</gene>
<dbReference type="EMBL" id="RBZY01000001">
    <property type="protein sequence ID" value="RWR23377.1"/>
    <property type="molecule type" value="Genomic_DNA"/>
</dbReference>
<evidence type="ECO:0000313" key="2">
    <source>
        <dbReference type="Proteomes" id="UP000285970"/>
    </source>
</evidence>
<dbReference type="Gene3D" id="3.40.50.2000">
    <property type="entry name" value="Glycogen Phosphorylase B"/>
    <property type="match status" value="1"/>
</dbReference>
<sequence length="333" mass="35841">MVIGWYVHHHGYGHVARFLAVHPHLRQPVRAFSSLPRPTGLGDAVEWIVLPDDADAIEREDGTVFDPREADPTVRGALHWAPHDHPGHRARLARIAAGAADLRAMVVDVSAEVVAFARLLGLRTVAVTQPGERTDEAHALAYDLADRILAPWAHGAVPAGALATRTDRVVWTGGISRYDGRAAASPDIERSVLFLGRVLDDDVRRDAEALLASLGWRTRAVGHDAASRIDDPWPLLTSHTVVVSAAGQNSIADLAAATARAVVVAQDRPFDEQRHTACALHRWNLARVAPEDVDAEGVAALIEAAATDVPDWSRWQVAGAAQRAAEAIEAMLP</sequence>
<name>A0A3S3M0P6_9MICO</name>
<dbReference type="Proteomes" id="UP000285970">
    <property type="component" value="Unassembled WGS sequence"/>
</dbReference>
<organism evidence="1 2">
    <name type="scientific">Microbacterium enclense</name>
    <dbReference type="NCBI Taxonomy" id="993073"/>
    <lineage>
        <taxon>Bacteria</taxon>
        <taxon>Bacillati</taxon>
        <taxon>Actinomycetota</taxon>
        <taxon>Actinomycetes</taxon>
        <taxon>Micrococcales</taxon>
        <taxon>Microbacteriaceae</taxon>
        <taxon>Microbacterium</taxon>
    </lineage>
</organism>